<dbReference type="EMBL" id="CAJMWW010000078">
    <property type="protein sequence ID" value="CAE6423474.1"/>
    <property type="molecule type" value="Genomic_DNA"/>
</dbReference>
<dbReference type="Proteomes" id="UP000663841">
    <property type="component" value="Unassembled WGS sequence"/>
</dbReference>
<accession>A0A8H2XCJ1</accession>
<dbReference type="AlphaFoldDB" id="A0A8H2XCJ1"/>
<gene>
    <name evidence="2" type="ORF">RDB_LOCUS50982</name>
</gene>
<sequence>MPELGVAGLAGPCLVAPVALVAPGVLVVLVVLVAPAGSFLVHFVGTFPDLALALALADISSLALVPDLGVSSLLDQASQVSSQAQV</sequence>
<comment type="caution">
    <text evidence="2">The sequence shown here is derived from an EMBL/GenBank/DDBJ whole genome shotgun (WGS) entry which is preliminary data.</text>
</comment>
<keyword evidence="1" id="KW-0472">Membrane</keyword>
<evidence type="ECO:0000313" key="2">
    <source>
        <dbReference type="EMBL" id="CAE6423474.1"/>
    </source>
</evidence>
<proteinExistence type="predicted"/>
<keyword evidence="1" id="KW-1133">Transmembrane helix</keyword>
<evidence type="ECO:0000256" key="1">
    <source>
        <dbReference type="SAM" id="Phobius"/>
    </source>
</evidence>
<protein>
    <submittedName>
        <fullName evidence="2">Uncharacterized protein</fullName>
    </submittedName>
</protein>
<evidence type="ECO:0000313" key="3">
    <source>
        <dbReference type="Proteomes" id="UP000663841"/>
    </source>
</evidence>
<reference evidence="2" key="1">
    <citation type="submission" date="2021-01" db="EMBL/GenBank/DDBJ databases">
        <authorList>
            <person name="Kaushik A."/>
        </authorList>
    </citation>
    <scope>NUCLEOTIDE SEQUENCE</scope>
    <source>
        <strain evidence="2">AG3-T5</strain>
    </source>
</reference>
<name>A0A8H2XCJ1_9AGAM</name>
<organism evidence="2 3">
    <name type="scientific">Rhizoctonia solani</name>
    <dbReference type="NCBI Taxonomy" id="456999"/>
    <lineage>
        <taxon>Eukaryota</taxon>
        <taxon>Fungi</taxon>
        <taxon>Dikarya</taxon>
        <taxon>Basidiomycota</taxon>
        <taxon>Agaricomycotina</taxon>
        <taxon>Agaricomycetes</taxon>
        <taxon>Cantharellales</taxon>
        <taxon>Ceratobasidiaceae</taxon>
        <taxon>Rhizoctonia</taxon>
    </lineage>
</organism>
<keyword evidence="1" id="KW-0812">Transmembrane</keyword>
<feature type="transmembrane region" description="Helical" evidence="1">
    <location>
        <begin position="6"/>
        <end position="32"/>
    </location>
</feature>